<evidence type="ECO:0000313" key="3">
    <source>
        <dbReference type="Proteomes" id="UP000013827"/>
    </source>
</evidence>
<dbReference type="Proteomes" id="UP000013827">
    <property type="component" value="Unassembled WGS sequence"/>
</dbReference>
<organism evidence="2 3">
    <name type="scientific">Emiliania huxleyi (strain CCMP1516)</name>
    <dbReference type="NCBI Taxonomy" id="280463"/>
    <lineage>
        <taxon>Eukaryota</taxon>
        <taxon>Haptista</taxon>
        <taxon>Haptophyta</taxon>
        <taxon>Prymnesiophyceae</taxon>
        <taxon>Isochrysidales</taxon>
        <taxon>Noelaerhabdaceae</taxon>
        <taxon>Emiliania</taxon>
    </lineage>
</organism>
<accession>A0A0D3KXN7</accession>
<evidence type="ECO:0000313" key="2">
    <source>
        <dbReference type="EnsemblProtists" id="EOD40522"/>
    </source>
</evidence>
<dbReference type="RefSeq" id="XP_005792951.1">
    <property type="nucleotide sequence ID" value="XM_005792894.1"/>
</dbReference>
<dbReference type="HOGENOM" id="CLU_875612_0_0_1"/>
<dbReference type="KEGG" id="ehx:EMIHUDRAFT_454216"/>
<reference evidence="3" key="1">
    <citation type="journal article" date="2013" name="Nature">
        <title>Pan genome of the phytoplankton Emiliania underpins its global distribution.</title>
        <authorList>
            <person name="Read B.A."/>
            <person name="Kegel J."/>
            <person name="Klute M.J."/>
            <person name="Kuo A."/>
            <person name="Lefebvre S.C."/>
            <person name="Maumus F."/>
            <person name="Mayer C."/>
            <person name="Miller J."/>
            <person name="Monier A."/>
            <person name="Salamov A."/>
            <person name="Young J."/>
            <person name="Aguilar M."/>
            <person name="Claverie J.M."/>
            <person name="Frickenhaus S."/>
            <person name="Gonzalez K."/>
            <person name="Herman E.K."/>
            <person name="Lin Y.C."/>
            <person name="Napier J."/>
            <person name="Ogata H."/>
            <person name="Sarno A.F."/>
            <person name="Shmutz J."/>
            <person name="Schroeder D."/>
            <person name="de Vargas C."/>
            <person name="Verret F."/>
            <person name="von Dassow P."/>
            <person name="Valentin K."/>
            <person name="Van de Peer Y."/>
            <person name="Wheeler G."/>
            <person name="Dacks J.B."/>
            <person name="Delwiche C.F."/>
            <person name="Dyhrman S.T."/>
            <person name="Glockner G."/>
            <person name="John U."/>
            <person name="Richards T."/>
            <person name="Worden A.Z."/>
            <person name="Zhang X."/>
            <person name="Grigoriev I.V."/>
            <person name="Allen A.E."/>
            <person name="Bidle K."/>
            <person name="Borodovsky M."/>
            <person name="Bowler C."/>
            <person name="Brownlee C."/>
            <person name="Cock J.M."/>
            <person name="Elias M."/>
            <person name="Gladyshev V.N."/>
            <person name="Groth M."/>
            <person name="Guda C."/>
            <person name="Hadaegh A."/>
            <person name="Iglesias-Rodriguez M.D."/>
            <person name="Jenkins J."/>
            <person name="Jones B.M."/>
            <person name="Lawson T."/>
            <person name="Leese F."/>
            <person name="Lindquist E."/>
            <person name="Lobanov A."/>
            <person name="Lomsadze A."/>
            <person name="Malik S.B."/>
            <person name="Marsh M.E."/>
            <person name="Mackinder L."/>
            <person name="Mock T."/>
            <person name="Mueller-Roeber B."/>
            <person name="Pagarete A."/>
            <person name="Parker M."/>
            <person name="Probert I."/>
            <person name="Quesneville H."/>
            <person name="Raines C."/>
            <person name="Rensing S.A."/>
            <person name="Riano-Pachon D.M."/>
            <person name="Richier S."/>
            <person name="Rokitta S."/>
            <person name="Shiraiwa Y."/>
            <person name="Soanes D.M."/>
            <person name="van der Giezen M."/>
            <person name="Wahlund T.M."/>
            <person name="Williams B."/>
            <person name="Wilson W."/>
            <person name="Wolfe G."/>
            <person name="Wurch L.L."/>
        </authorList>
    </citation>
    <scope>NUCLEOTIDE SEQUENCE</scope>
</reference>
<dbReference type="EnsemblProtists" id="EOD40522">
    <property type="protein sequence ID" value="EOD40522"/>
    <property type="gene ID" value="EMIHUDRAFT_454216"/>
</dbReference>
<evidence type="ECO:0000256" key="1">
    <source>
        <dbReference type="SAM" id="Coils"/>
    </source>
</evidence>
<dbReference type="AlphaFoldDB" id="A0A0D3KXN7"/>
<dbReference type="PaxDb" id="2903-EOD40522"/>
<protein>
    <submittedName>
        <fullName evidence="2">Uncharacterized protein</fullName>
    </submittedName>
</protein>
<keyword evidence="1" id="KW-0175">Coiled coil</keyword>
<name>A0A0D3KXN7_EMIH1</name>
<dbReference type="GeneID" id="17285792"/>
<sequence>MANVDEELELRSDALGPVPNPINGGDKVYLQCSAHTGPIRAAFESALGVKVQHGVFGGKIWNMLLQLESTDRVQAVEKLEEEQGISRATIQRKGKPVYVVYMSKKEREKRKSQTLEDTLSERAKLIEIPEEQLAKIDACWLKEEEYKEVCKALHEDQHDWTGVNSRVKSISKQAFLNTRVDTAPAFRAFEERAAAFTAQKEEKDTHKLEQLMKSAEAELSFAKEKLATCREDKKNFTSDLRKYYERRDELKAEAVNLALDSYSDHAKIAEIQLKRRRLIDTISETEGKVSSLAVSISEYEKRTKELETNIEDLAAKVDPKTDGQPSSKRQRL</sequence>
<keyword evidence="3" id="KW-1185">Reference proteome</keyword>
<proteinExistence type="predicted"/>
<feature type="coiled-coil region" evidence="1">
    <location>
        <begin position="198"/>
        <end position="260"/>
    </location>
</feature>
<reference evidence="2" key="2">
    <citation type="submission" date="2024-10" db="UniProtKB">
        <authorList>
            <consortium name="EnsemblProtists"/>
        </authorList>
    </citation>
    <scope>IDENTIFICATION</scope>
</reference>